<reference evidence="5" key="1">
    <citation type="submission" date="2025-08" db="UniProtKB">
        <authorList>
            <consortium name="RefSeq"/>
        </authorList>
    </citation>
    <scope>IDENTIFICATION</scope>
</reference>
<dbReference type="Pfam" id="PF09754">
    <property type="entry name" value="PAC2"/>
    <property type="match status" value="1"/>
</dbReference>
<dbReference type="Proteomes" id="UP000694872">
    <property type="component" value="Unplaced"/>
</dbReference>
<comment type="function">
    <text evidence="4">Chaperone protein which promotes assembly of the 20S proteasome as part of a heterodimer with PSMG1.</text>
</comment>
<proteinExistence type="inferred from homology"/>
<dbReference type="GO" id="GO:0043248">
    <property type="term" value="P:proteasome assembly"/>
    <property type="evidence" value="ECO:0007669"/>
    <property type="project" value="TreeGrafter"/>
</dbReference>
<comment type="similarity">
    <text evidence="3 4">Belongs to the PSMG2 family.</text>
</comment>
<dbReference type="PANTHER" id="PTHR12970">
    <property type="entry name" value="PROTEASOME ASSEMBLY CHAPERONE 2"/>
    <property type="match status" value="1"/>
</dbReference>
<keyword evidence="2 4" id="KW-0143">Chaperone</keyword>
<evidence type="ECO:0000256" key="2">
    <source>
        <dbReference type="ARBA" id="ARBA00023186"/>
    </source>
</evidence>
<dbReference type="RefSeq" id="XP_013165909.1">
    <property type="nucleotide sequence ID" value="XM_013310455.1"/>
</dbReference>
<dbReference type="GO" id="GO:0005634">
    <property type="term" value="C:nucleus"/>
    <property type="evidence" value="ECO:0007669"/>
    <property type="project" value="TreeGrafter"/>
</dbReference>
<dbReference type="KEGG" id="pxu:106116577"/>
<dbReference type="GO" id="GO:0005829">
    <property type="term" value="C:cytosol"/>
    <property type="evidence" value="ECO:0007669"/>
    <property type="project" value="TreeGrafter"/>
</dbReference>
<dbReference type="PANTHER" id="PTHR12970:SF1">
    <property type="entry name" value="PROTEASOME ASSEMBLY CHAPERONE 2"/>
    <property type="match status" value="1"/>
</dbReference>
<dbReference type="InterPro" id="IPR019151">
    <property type="entry name" value="Proteasome_assmbl_chaperone_2"/>
</dbReference>
<gene>
    <name evidence="5" type="primary">LOC106116577</name>
</gene>
<sequence>MSPIHHWKFNDESDLSGYSLIIPSVAVGNVGQLACDLLISSLKMKKIATVYSPALIPVLGYDPYDLKSKSLSSSCEVYVCDSRKVVVLQIRAPLVYKFAQSFLENIVQTFKEKNVQNIVLLTSSYAHEKKHISTSLFRYICTESNPYDNEVNELKWTKHDQDEGRLKIFGGGFATMFFEICKEKSLPCFILYKFCSEGDNCPDAYDMVYHLNKILPLFSQDTDFFSQLKQPVSWKLLFGRPPPKDIY</sequence>
<name>A0AAJ6Z5S3_PAPXU</name>
<dbReference type="InterPro" id="IPR038389">
    <property type="entry name" value="PSMG2_sf"/>
</dbReference>
<dbReference type="AlphaFoldDB" id="A0AAJ6Z5S3"/>
<comment type="subunit">
    <text evidence="4">Forms a heterodimer with PSMG1.</text>
</comment>
<dbReference type="SUPFAM" id="SSF159659">
    <property type="entry name" value="Cgl1923-like"/>
    <property type="match status" value="1"/>
</dbReference>
<dbReference type="GeneID" id="106116577"/>
<dbReference type="GO" id="GO:0000502">
    <property type="term" value="C:proteasome complex"/>
    <property type="evidence" value="ECO:0007669"/>
    <property type="project" value="UniProtKB-KW"/>
</dbReference>
<evidence type="ECO:0000256" key="4">
    <source>
        <dbReference type="PIRNR" id="PIRNR010044"/>
    </source>
</evidence>
<evidence type="ECO:0000256" key="1">
    <source>
        <dbReference type="ARBA" id="ARBA00019186"/>
    </source>
</evidence>
<dbReference type="InterPro" id="IPR016562">
    <property type="entry name" value="Proteasome_assmbl_chp_2_euk"/>
</dbReference>
<evidence type="ECO:0000313" key="5">
    <source>
        <dbReference type="RefSeq" id="XP_013165909.1"/>
    </source>
</evidence>
<evidence type="ECO:0000256" key="3">
    <source>
        <dbReference type="ARBA" id="ARBA00025745"/>
    </source>
</evidence>
<dbReference type="Gene3D" id="3.40.50.10900">
    <property type="entry name" value="PAC-like subunit"/>
    <property type="match status" value="1"/>
</dbReference>
<organism evidence="5">
    <name type="scientific">Papilio xuthus</name>
    <name type="common">Asian swallowtail butterfly</name>
    <dbReference type="NCBI Taxonomy" id="66420"/>
    <lineage>
        <taxon>Eukaryota</taxon>
        <taxon>Metazoa</taxon>
        <taxon>Ecdysozoa</taxon>
        <taxon>Arthropoda</taxon>
        <taxon>Hexapoda</taxon>
        <taxon>Insecta</taxon>
        <taxon>Pterygota</taxon>
        <taxon>Neoptera</taxon>
        <taxon>Endopterygota</taxon>
        <taxon>Lepidoptera</taxon>
        <taxon>Glossata</taxon>
        <taxon>Ditrysia</taxon>
        <taxon>Papilionoidea</taxon>
        <taxon>Papilionidae</taxon>
        <taxon>Papilioninae</taxon>
        <taxon>Papilio</taxon>
    </lineage>
</organism>
<keyword evidence="5" id="KW-0647">Proteasome</keyword>
<accession>A0AAJ6Z5S3</accession>
<dbReference type="PIRSF" id="PIRSF010044">
    <property type="entry name" value="UCP010044"/>
    <property type="match status" value="1"/>
</dbReference>
<protein>
    <recommendedName>
        <fullName evidence="1 4">Proteasome assembly chaperone 2</fullName>
    </recommendedName>
</protein>